<organism evidence="2 3">
    <name type="scientific">Triticum urartu</name>
    <name type="common">Red wild einkorn</name>
    <name type="synonym">Crithodium urartu</name>
    <dbReference type="NCBI Taxonomy" id="4572"/>
    <lineage>
        <taxon>Eukaryota</taxon>
        <taxon>Viridiplantae</taxon>
        <taxon>Streptophyta</taxon>
        <taxon>Embryophyta</taxon>
        <taxon>Tracheophyta</taxon>
        <taxon>Spermatophyta</taxon>
        <taxon>Magnoliopsida</taxon>
        <taxon>Liliopsida</taxon>
        <taxon>Poales</taxon>
        <taxon>Poaceae</taxon>
        <taxon>BOP clade</taxon>
        <taxon>Pooideae</taxon>
        <taxon>Triticodae</taxon>
        <taxon>Triticeae</taxon>
        <taxon>Triticinae</taxon>
        <taxon>Triticum</taxon>
    </lineage>
</organism>
<feature type="compositionally biased region" description="Basic and acidic residues" evidence="1">
    <location>
        <begin position="81"/>
        <end position="111"/>
    </location>
</feature>
<accession>A0A8R7REQ0</accession>
<dbReference type="AlphaFoldDB" id="A0A8R7REQ0"/>
<dbReference type="Gramene" id="TuG1812S0003085400.01.T01">
    <property type="protein sequence ID" value="TuG1812S0003085400.01.T01.s_cds29347"/>
    <property type="gene ID" value="TuG1812S0003085400.01"/>
</dbReference>
<reference evidence="2" key="2">
    <citation type="submission" date="2022-06" db="UniProtKB">
        <authorList>
            <consortium name="EnsemblPlants"/>
        </authorList>
    </citation>
    <scope>IDENTIFICATION</scope>
</reference>
<evidence type="ECO:0000313" key="2">
    <source>
        <dbReference type="EnsemblPlants" id="TuG1812S0003085400.01.T01.s_cds29347"/>
    </source>
</evidence>
<sequence>MQEEHDDRHVEALAPDAPGAVLAVHGPELSDVGGGAPPEEEREMVAESRVLVDAHDGEERVEHLVGHLRPPPPARRVWHVGVERPHHEQEHEDHPRSNEGEPHEQRGVHGM</sequence>
<proteinExistence type="predicted"/>
<name>A0A8R7REQ0_TRIUA</name>
<keyword evidence="3" id="KW-1185">Reference proteome</keyword>
<protein>
    <submittedName>
        <fullName evidence="2">Uncharacterized protein</fullName>
    </submittedName>
</protein>
<evidence type="ECO:0000256" key="1">
    <source>
        <dbReference type="SAM" id="MobiDB-lite"/>
    </source>
</evidence>
<feature type="region of interest" description="Disordered" evidence="1">
    <location>
        <begin position="25"/>
        <end position="44"/>
    </location>
</feature>
<dbReference type="EnsemblPlants" id="TuG1812S0003085400.01.T01">
    <property type="protein sequence ID" value="TuG1812S0003085400.01.T01.s_cds29347"/>
    <property type="gene ID" value="TuG1812S0003085400.01"/>
</dbReference>
<gene>
    <name evidence="2" type="primary">LOC125530938</name>
</gene>
<reference evidence="3" key="1">
    <citation type="journal article" date="2013" name="Nature">
        <title>Draft genome of the wheat A-genome progenitor Triticum urartu.</title>
        <authorList>
            <person name="Ling H.Q."/>
            <person name="Zhao S."/>
            <person name="Liu D."/>
            <person name="Wang J."/>
            <person name="Sun H."/>
            <person name="Zhang C."/>
            <person name="Fan H."/>
            <person name="Li D."/>
            <person name="Dong L."/>
            <person name="Tao Y."/>
            <person name="Gao C."/>
            <person name="Wu H."/>
            <person name="Li Y."/>
            <person name="Cui Y."/>
            <person name="Guo X."/>
            <person name="Zheng S."/>
            <person name="Wang B."/>
            <person name="Yu K."/>
            <person name="Liang Q."/>
            <person name="Yang W."/>
            <person name="Lou X."/>
            <person name="Chen J."/>
            <person name="Feng M."/>
            <person name="Jian J."/>
            <person name="Zhang X."/>
            <person name="Luo G."/>
            <person name="Jiang Y."/>
            <person name="Liu J."/>
            <person name="Wang Z."/>
            <person name="Sha Y."/>
            <person name="Zhang B."/>
            <person name="Wu H."/>
            <person name="Tang D."/>
            <person name="Shen Q."/>
            <person name="Xue P."/>
            <person name="Zou S."/>
            <person name="Wang X."/>
            <person name="Liu X."/>
            <person name="Wang F."/>
            <person name="Yang Y."/>
            <person name="An X."/>
            <person name="Dong Z."/>
            <person name="Zhang K."/>
            <person name="Zhang X."/>
            <person name="Luo M.C."/>
            <person name="Dvorak J."/>
            <person name="Tong Y."/>
            <person name="Wang J."/>
            <person name="Yang H."/>
            <person name="Li Z."/>
            <person name="Wang D."/>
            <person name="Zhang A."/>
            <person name="Wang J."/>
        </authorList>
    </citation>
    <scope>NUCLEOTIDE SEQUENCE</scope>
    <source>
        <strain evidence="3">cv. G1812</strain>
    </source>
</reference>
<feature type="region of interest" description="Disordered" evidence="1">
    <location>
        <begin position="80"/>
        <end position="111"/>
    </location>
</feature>
<evidence type="ECO:0000313" key="3">
    <source>
        <dbReference type="Proteomes" id="UP000015106"/>
    </source>
</evidence>
<dbReference type="Proteomes" id="UP000015106">
    <property type="component" value="Unassembled WGS sequence"/>
</dbReference>